<dbReference type="Proteomes" id="UP000324800">
    <property type="component" value="Unassembled WGS sequence"/>
</dbReference>
<reference evidence="1 2" key="1">
    <citation type="submission" date="2019-03" db="EMBL/GenBank/DDBJ databases">
        <title>Single cell metagenomics reveals metabolic interactions within the superorganism composed of flagellate Streblomastix strix and complex community of Bacteroidetes bacteria on its surface.</title>
        <authorList>
            <person name="Treitli S.C."/>
            <person name="Kolisko M."/>
            <person name="Husnik F."/>
            <person name="Keeling P."/>
            <person name="Hampl V."/>
        </authorList>
    </citation>
    <scope>NUCLEOTIDE SEQUENCE [LARGE SCALE GENOMIC DNA]</scope>
    <source>
        <strain evidence="1">ST1C</strain>
    </source>
</reference>
<evidence type="ECO:0000313" key="1">
    <source>
        <dbReference type="EMBL" id="KAA6324509.1"/>
    </source>
</evidence>
<name>A0A5J4QTF8_9EUKA</name>
<dbReference type="AlphaFoldDB" id="A0A5J4QTF8"/>
<dbReference type="OrthoDB" id="188741at2759"/>
<feature type="non-terminal residue" evidence="1">
    <location>
        <position position="1"/>
    </location>
</feature>
<sequence length="137" mass="16107">KNTKKFLICSLKWLIGKESWTKRSDLMELKQFNETVLGDIAVYLAQVTTQMKHCINKNHRRKNKNGQVVAQLKEIENGCTTLAEANTEKENMQLDENNFFLNTNQQLVVIQGEMKDYQKQKKLQMIGKNKQFELIWK</sequence>
<evidence type="ECO:0000313" key="2">
    <source>
        <dbReference type="Proteomes" id="UP000324800"/>
    </source>
</evidence>
<organism evidence="1 2">
    <name type="scientific">Streblomastix strix</name>
    <dbReference type="NCBI Taxonomy" id="222440"/>
    <lineage>
        <taxon>Eukaryota</taxon>
        <taxon>Metamonada</taxon>
        <taxon>Preaxostyla</taxon>
        <taxon>Oxymonadida</taxon>
        <taxon>Streblomastigidae</taxon>
        <taxon>Streblomastix</taxon>
    </lineage>
</organism>
<comment type="caution">
    <text evidence="1">The sequence shown here is derived from an EMBL/GenBank/DDBJ whole genome shotgun (WGS) entry which is preliminary data.</text>
</comment>
<proteinExistence type="predicted"/>
<gene>
    <name evidence="1" type="ORF">EZS28_054183</name>
</gene>
<accession>A0A5J4QTF8</accession>
<dbReference type="EMBL" id="SNRW01044360">
    <property type="protein sequence ID" value="KAA6324509.1"/>
    <property type="molecule type" value="Genomic_DNA"/>
</dbReference>
<protein>
    <submittedName>
        <fullName evidence="1">Uncharacterized protein</fullName>
    </submittedName>
</protein>